<keyword evidence="4" id="KW-0378">Hydrolase</keyword>
<gene>
    <name evidence="9" type="ORF">DES36_11374</name>
</gene>
<dbReference type="PANTHER" id="PTHR30471">
    <property type="entry name" value="DNA REPAIR PROTEIN RADC"/>
    <property type="match status" value="1"/>
</dbReference>
<dbReference type="CDD" id="cd08071">
    <property type="entry name" value="MPN_DUF2466"/>
    <property type="match status" value="1"/>
</dbReference>
<evidence type="ECO:0000313" key="9">
    <source>
        <dbReference type="EMBL" id="RBP61856.1"/>
    </source>
</evidence>
<dbReference type="InterPro" id="IPR025657">
    <property type="entry name" value="RadC_JAB"/>
</dbReference>
<dbReference type="Pfam" id="PF04002">
    <property type="entry name" value="RadC"/>
    <property type="match status" value="1"/>
</dbReference>
<evidence type="ECO:0000313" key="10">
    <source>
        <dbReference type="Proteomes" id="UP000253490"/>
    </source>
</evidence>
<evidence type="ECO:0000256" key="4">
    <source>
        <dbReference type="ARBA" id="ARBA00022801"/>
    </source>
</evidence>
<dbReference type="GO" id="GO:0006508">
    <property type="term" value="P:proteolysis"/>
    <property type="evidence" value="ECO:0007669"/>
    <property type="project" value="UniProtKB-KW"/>
</dbReference>
<keyword evidence="10" id="KW-1185">Reference proteome</keyword>
<organism evidence="9 10">
    <name type="scientific">Alkalibaculum bacchi</name>
    <dbReference type="NCBI Taxonomy" id="645887"/>
    <lineage>
        <taxon>Bacteria</taxon>
        <taxon>Bacillati</taxon>
        <taxon>Bacillota</taxon>
        <taxon>Clostridia</taxon>
        <taxon>Eubacteriales</taxon>
        <taxon>Eubacteriaceae</taxon>
        <taxon>Alkalibaculum</taxon>
    </lineage>
</organism>
<dbReference type="SUPFAM" id="SSF102712">
    <property type="entry name" value="JAB1/MPN domain"/>
    <property type="match status" value="1"/>
</dbReference>
<dbReference type="InterPro" id="IPR001405">
    <property type="entry name" value="UPF0758"/>
</dbReference>
<evidence type="ECO:0000256" key="6">
    <source>
        <dbReference type="ARBA" id="ARBA00023049"/>
    </source>
</evidence>
<dbReference type="OrthoDB" id="9804482at2"/>
<dbReference type="GO" id="GO:0046872">
    <property type="term" value="F:metal ion binding"/>
    <property type="evidence" value="ECO:0007669"/>
    <property type="project" value="UniProtKB-KW"/>
</dbReference>
<protein>
    <submittedName>
        <fullName evidence="9">DNA repair protein RadC</fullName>
    </submittedName>
</protein>
<sequence>MDKNIHKGHRQRVKNRYLAEGLDHFQDHEVLELLLFYCIPMKDTNALAHTLIKEFGSLSGVFDADPKDLCSRGGLTENSAILLSLIPSLSRRYNRGKFKDKPQLNSSSKAGEYAVSLFTGRLYEVFYVICLDSQNRVNHATLLHEGTINEAPVYPRLIVETALRHQANSIMVAHNHPGGSMQPSKADIEVTKRIKVAAEAISIKLLDHIVVAGEGYYSFAENGLL</sequence>
<dbReference type="AlphaFoldDB" id="A0A366I4G5"/>
<evidence type="ECO:0000256" key="2">
    <source>
        <dbReference type="ARBA" id="ARBA00022670"/>
    </source>
</evidence>
<dbReference type="NCBIfam" id="TIGR00608">
    <property type="entry name" value="radc"/>
    <property type="match status" value="1"/>
</dbReference>
<keyword evidence="6" id="KW-0482">Metalloprotease</keyword>
<dbReference type="PROSITE" id="PS50249">
    <property type="entry name" value="MPN"/>
    <property type="match status" value="1"/>
</dbReference>
<evidence type="ECO:0000256" key="7">
    <source>
        <dbReference type="RuleBase" id="RU003797"/>
    </source>
</evidence>
<dbReference type="RefSeq" id="WP_113921130.1">
    <property type="nucleotide sequence ID" value="NZ_QNRX01000013.1"/>
</dbReference>
<dbReference type="InterPro" id="IPR037518">
    <property type="entry name" value="MPN"/>
</dbReference>
<feature type="domain" description="MPN" evidence="8">
    <location>
        <begin position="103"/>
        <end position="225"/>
    </location>
</feature>
<keyword evidence="2" id="KW-0645">Protease</keyword>
<evidence type="ECO:0000259" key="8">
    <source>
        <dbReference type="PROSITE" id="PS50249"/>
    </source>
</evidence>
<dbReference type="Gene3D" id="3.40.140.10">
    <property type="entry name" value="Cytidine Deaminase, domain 2"/>
    <property type="match status" value="1"/>
</dbReference>
<dbReference type="Proteomes" id="UP000253490">
    <property type="component" value="Unassembled WGS sequence"/>
</dbReference>
<name>A0A366I4G5_9FIRM</name>
<evidence type="ECO:0000256" key="5">
    <source>
        <dbReference type="ARBA" id="ARBA00022833"/>
    </source>
</evidence>
<evidence type="ECO:0000256" key="1">
    <source>
        <dbReference type="ARBA" id="ARBA00010243"/>
    </source>
</evidence>
<keyword evidence="5" id="KW-0862">Zinc</keyword>
<dbReference type="PANTHER" id="PTHR30471:SF3">
    <property type="entry name" value="UPF0758 PROTEIN YEES-RELATED"/>
    <property type="match status" value="1"/>
</dbReference>
<reference evidence="9 10" key="1">
    <citation type="submission" date="2018-06" db="EMBL/GenBank/DDBJ databases">
        <title>Genomic Encyclopedia of Type Strains, Phase IV (KMG-IV): sequencing the most valuable type-strain genomes for metagenomic binning, comparative biology and taxonomic classification.</title>
        <authorList>
            <person name="Goeker M."/>
        </authorList>
    </citation>
    <scope>NUCLEOTIDE SEQUENCE [LARGE SCALE GENOMIC DNA]</scope>
    <source>
        <strain evidence="9 10">DSM 22112</strain>
    </source>
</reference>
<dbReference type="NCBIfam" id="NF000642">
    <property type="entry name" value="PRK00024.1"/>
    <property type="match status" value="1"/>
</dbReference>
<proteinExistence type="inferred from homology"/>
<keyword evidence="3" id="KW-0479">Metal-binding</keyword>
<comment type="similarity">
    <text evidence="1 7">Belongs to the UPF0758 family.</text>
</comment>
<accession>A0A366I4G5</accession>
<comment type="caution">
    <text evidence="9">The sequence shown here is derived from an EMBL/GenBank/DDBJ whole genome shotgun (WGS) entry which is preliminary data.</text>
</comment>
<dbReference type="GO" id="GO:0008237">
    <property type="term" value="F:metallopeptidase activity"/>
    <property type="evidence" value="ECO:0007669"/>
    <property type="project" value="UniProtKB-KW"/>
</dbReference>
<evidence type="ECO:0000256" key="3">
    <source>
        <dbReference type="ARBA" id="ARBA00022723"/>
    </source>
</evidence>
<dbReference type="EMBL" id="QNRX01000013">
    <property type="protein sequence ID" value="RBP61856.1"/>
    <property type="molecule type" value="Genomic_DNA"/>
</dbReference>